<keyword evidence="5 8" id="KW-0812">Transmembrane</keyword>
<feature type="transmembrane region" description="Helical" evidence="8">
    <location>
        <begin position="234"/>
        <end position="252"/>
    </location>
</feature>
<gene>
    <name evidence="9" type="ORF">GXW79_06235</name>
</gene>
<evidence type="ECO:0000256" key="3">
    <source>
        <dbReference type="ARBA" id="ARBA00022448"/>
    </source>
</evidence>
<keyword evidence="6 8" id="KW-1133">Transmembrane helix</keyword>
<evidence type="ECO:0000313" key="9">
    <source>
        <dbReference type="EMBL" id="MBR0654673.1"/>
    </source>
</evidence>
<dbReference type="AlphaFoldDB" id="A0AAF1KNJ4"/>
<proteinExistence type="inferred from homology"/>
<evidence type="ECO:0000256" key="2">
    <source>
        <dbReference type="ARBA" id="ARBA00009142"/>
    </source>
</evidence>
<feature type="transmembrane region" description="Helical" evidence="8">
    <location>
        <begin position="77"/>
        <end position="95"/>
    </location>
</feature>
<protein>
    <recommendedName>
        <fullName evidence="8">Probable membrane transporter protein</fullName>
    </recommendedName>
</protein>
<evidence type="ECO:0000256" key="5">
    <source>
        <dbReference type="ARBA" id="ARBA00022692"/>
    </source>
</evidence>
<keyword evidence="10" id="KW-1185">Reference proteome</keyword>
<keyword evidence="4 8" id="KW-1003">Cell membrane</keyword>
<dbReference type="EMBL" id="JAAEDH010000005">
    <property type="protein sequence ID" value="MBR0654673.1"/>
    <property type="molecule type" value="Genomic_DNA"/>
</dbReference>
<keyword evidence="7 8" id="KW-0472">Membrane</keyword>
<reference evidence="9" key="1">
    <citation type="submission" date="2020-01" db="EMBL/GenBank/DDBJ databases">
        <authorList>
            <person name="Rat A."/>
        </authorList>
    </citation>
    <scope>NUCLEOTIDE SEQUENCE</scope>
    <source>
        <strain evidence="9">LMG 28251</strain>
    </source>
</reference>
<organism evidence="9 10">
    <name type="scientific">Plastoroseomonas arctica</name>
    <dbReference type="NCBI Taxonomy" id="1509237"/>
    <lineage>
        <taxon>Bacteria</taxon>
        <taxon>Pseudomonadati</taxon>
        <taxon>Pseudomonadota</taxon>
        <taxon>Alphaproteobacteria</taxon>
        <taxon>Acetobacterales</taxon>
        <taxon>Acetobacteraceae</taxon>
        <taxon>Plastoroseomonas</taxon>
    </lineage>
</organism>
<sequence length="283" mass="29039">MAAAVMAMRPRLMLLPLLAGLTCLSFGLGGQAMPGSGLSGLVAVAVFAAVGIASIGGFAMSAFCAPALAFLAVEPVAAVRIILVCSIVMQVLNVWEFRRHIALGAIAPLLLAGLATVPIGVHLLLVLPKAASLTAIGTVICASALWSILRPAKAQAHAPNLWLDLLAAGLGGITGGIAAFPSAALTVWIGLQRWPKERQRGVMQPFILVMQVAILATITLMAPATGHPPFDATVMAYALPAILGTAMGLRVCRALGERHFVRAVQALLLLSGIAMLVSGLLAA</sequence>
<feature type="transmembrane region" description="Helical" evidence="8">
    <location>
        <begin position="130"/>
        <end position="149"/>
    </location>
</feature>
<dbReference type="GO" id="GO:0005886">
    <property type="term" value="C:plasma membrane"/>
    <property type="evidence" value="ECO:0007669"/>
    <property type="project" value="UniProtKB-SubCell"/>
</dbReference>
<dbReference type="InterPro" id="IPR052017">
    <property type="entry name" value="TSUP"/>
</dbReference>
<name>A0AAF1KNJ4_9PROT</name>
<evidence type="ECO:0000256" key="6">
    <source>
        <dbReference type="ARBA" id="ARBA00022989"/>
    </source>
</evidence>
<keyword evidence="3" id="KW-0813">Transport</keyword>
<evidence type="ECO:0000256" key="1">
    <source>
        <dbReference type="ARBA" id="ARBA00004651"/>
    </source>
</evidence>
<dbReference type="Proteomes" id="UP001196068">
    <property type="component" value="Unassembled WGS sequence"/>
</dbReference>
<feature type="transmembrane region" description="Helical" evidence="8">
    <location>
        <begin position="264"/>
        <end position="282"/>
    </location>
</feature>
<evidence type="ECO:0000256" key="4">
    <source>
        <dbReference type="ARBA" id="ARBA00022475"/>
    </source>
</evidence>
<evidence type="ECO:0000256" key="8">
    <source>
        <dbReference type="RuleBase" id="RU363041"/>
    </source>
</evidence>
<reference evidence="9" key="2">
    <citation type="journal article" date="2021" name="Syst. Appl. Microbiol.">
        <title>Roseomonas hellenica sp. nov., isolated from roots of wild-growing Alkanna tinctoria.</title>
        <authorList>
            <person name="Rat A."/>
            <person name="Naranjo H.D."/>
            <person name="Lebbe L."/>
            <person name="Cnockaert M."/>
            <person name="Krigas N."/>
            <person name="Grigoriadou K."/>
            <person name="Maloupa E."/>
            <person name="Willems A."/>
        </authorList>
    </citation>
    <scope>NUCLEOTIDE SEQUENCE</scope>
    <source>
        <strain evidence="9">LMG 28251</strain>
    </source>
</reference>
<comment type="similarity">
    <text evidence="2 8">Belongs to the 4-toluene sulfonate uptake permease (TSUP) (TC 2.A.102) family.</text>
</comment>
<evidence type="ECO:0000256" key="7">
    <source>
        <dbReference type="ARBA" id="ARBA00023136"/>
    </source>
</evidence>
<accession>A0AAF1KNJ4</accession>
<dbReference type="InterPro" id="IPR002781">
    <property type="entry name" value="TM_pro_TauE-like"/>
</dbReference>
<feature type="transmembrane region" description="Helical" evidence="8">
    <location>
        <begin position="161"/>
        <end position="190"/>
    </location>
</feature>
<feature type="transmembrane region" description="Helical" evidence="8">
    <location>
        <begin position="42"/>
        <end position="65"/>
    </location>
</feature>
<dbReference type="PANTHER" id="PTHR30269:SF37">
    <property type="entry name" value="MEMBRANE TRANSPORTER PROTEIN"/>
    <property type="match status" value="1"/>
</dbReference>
<comment type="subcellular location">
    <subcellularLocation>
        <location evidence="1 8">Cell membrane</location>
        <topology evidence="1 8">Multi-pass membrane protein</topology>
    </subcellularLocation>
</comment>
<feature type="transmembrane region" description="Helical" evidence="8">
    <location>
        <begin position="202"/>
        <end position="222"/>
    </location>
</feature>
<dbReference type="RefSeq" id="WP_211873494.1">
    <property type="nucleotide sequence ID" value="NZ_JAAEDH010000005.1"/>
</dbReference>
<dbReference type="PANTHER" id="PTHR30269">
    <property type="entry name" value="TRANSMEMBRANE PROTEIN YFCA"/>
    <property type="match status" value="1"/>
</dbReference>
<evidence type="ECO:0000313" key="10">
    <source>
        <dbReference type="Proteomes" id="UP001196068"/>
    </source>
</evidence>
<dbReference type="Pfam" id="PF01925">
    <property type="entry name" value="TauE"/>
    <property type="match status" value="1"/>
</dbReference>
<comment type="caution">
    <text evidence="9">The sequence shown here is derived from an EMBL/GenBank/DDBJ whole genome shotgun (WGS) entry which is preliminary data.</text>
</comment>
<feature type="transmembrane region" description="Helical" evidence="8">
    <location>
        <begin position="101"/>
        <end position="125"/>
    </location>
</feature>